<feature type="chain" id="PRO_5046393820" evidence="2">
    <location>
        <begin position="22"/>
        <end position="376"/>
    </location>
</feature>
<dbReference type="InterPro" id="IPR036737">
    <property type="entry name" value="OmpA-like_sf"/>
</dbReference>
<accession>A0ABU5HMU4</accession>
<evidence type="ECO:0000313" key="5">
    <source>
        <dbReference type="Proteomes" id="UP001292913"/>
    </source>
</evidence>
<feature type="signal peptide" evidence="2">
    <location>
        <begin position="1"/>
        <end position="21"/>
    </location>
</feature>
<dbReference type="InterPro" id="IPR050330">
    <property type="entry name" value="Bact_OuterMem_StrucFunc"/>
</dbReference>
<dbReference type="Proteomes" id="UP001292913">
    <property type="component" value="Unassembled WGS sequence"/>
</dbReference>
<dbReference type="SUPFAM" id="SSF56925">
    <property type="entry name" value="OMPA-like"/>
    <property type="match status" value="1"/>
</dbReference>
<dbReference type="PANTHER" id="PTHR30329:SF21">
    <property type="entry name" value="LIPOPROTEIN YIAD-RELATED"/>
    <property type="match status" value="1"/>
</dbReference>
<dbReference type="CDD" id="cd07185">
    <property type="entry name" value="OmpA_C-like"/>
    <property type="match status" value="1"/>
</dbReference>
<dbReference type="InterPro" id="IPR011250">
    <property type="entry name" value="OMP/PagP_B-barrel"/>
</dbReference>
<comment type="caution">
    <text evidence="4">The sequence shown here is derived from an EMBL/GenBank/DDBJ whole genome shotgun (WGS) entry which is preliminary data.</text>
</comment>
<dbReference type="Gene3D" id="2.40.160.20">
    <property type="match status" value="1"/>
</dbReference>
<keyword evidence="5" id="KW-1185">Reference proteome</keyword>
<dbReference type="Gene3D" id="3.30.1330.60">
    <property type="entry name" value="OmpA-like domain"/>
    <property type="match status" value="1"/>
</dbReference>
<evidence type="ECO:0000313" key="4">
    <source>
        <dbReference type="EMBL" id="MDY7256867.1"/>
    </source>
</evidence>
<gene>
    <name evidence="4" type="ORF">QHG74_03965</name>
</gene>
<sequence length="376" mass="41404">MKIKYHILLVTILMCASDVFAWQSDDIKQQALSKDEGKTVFSPHWVLSAQGGGAYTLGETNLGDLVSPSLAIALGYKFTPLFGVRAAVSGWQAKGGWVNPDITYTYKYLQGSVDAMLDLDNLYCGFNPKRFFNAYLFLGAGLNGAFDNDEAVNLNASGYKLQRLWTGKKLYIAGRIGLGTNLRLNDHVAINLEVNTNMLSDKFNSKKGVNADWQFNGLVGLSFTLGKSYRKTTIISNEPEESVSTLPVVEQPEKVAVEGQPELKKETTISEPMKQDIFFALNSARIQNDQQSKIVALIEYLKKYPVTKVNVTGYADVNTGNARINSKLSEARAKNVAEALKSKGIAADRIIVDFKGDTVQPYSTPKENRVSICITE</sequence>
<dbReference type="EMBL" id="JARZAK010000002">
    <property type="protein sequence ID" value="MDY7256867.1"/>
    <property type="molecule type" value="Genomic_DNA"/>
</dbReference>
<name>A0ABU5HMU4_9BACE</name>
<protein>
    <submittedName>
        <fullName evidence="4">OmpA family protein</fullName>
    </submittedName>
</protein>
<dbReference type="PROSITE" id="PS51123">
    <property type="entry name" value="OMPA_2"/>
    <property type="match status" value="1"/>
</dbReference>
<dbReference type="Pfam" id="PF00691">
    <property type="entry name" value="OmpA"/>
    <property type="match status" value="1"/>
</dbReference>
<evidence type="ECO:0000256" key="1">
    <source>
        <dbReference type="PROSITE-ProRule" id="PRU00473"/>
    </source>
</evidence>
<evidence type="ECO:0000259" key="3">
    <source>
        <dbReference type="PROSITE" id="PS51123"/>
    </source>
</evidence>
<dbReference type="SUPFAM" id="SSF103088">
    <property type="entry name" value="OmpA-like"/>
    <property type="match status" value="1"/>
</dbReference>
<dbReference type="PANTHER" id="PTHR30329">
    <property type="entry name" value="STATOR ELEMENT OF FLAGELLAR MOTOR COMPLEX"/>
    <property type="match status" value="1"/>
</dbReference>
<keyword evidence="1" id="KW-0472">Membrane</keyword>
<feature type="domain" description="OmpA-like" evidence="3">
    <location>
        <begin position="266"/>
        <end position="376"/>
    </location>
</feature>
<organism evidence="4 5">
    <name type="scientific">Bacteroides vicugnae</name>
    <dbReference type="NCBI Taxonomy" id="3037989"/>
    <lineage>
        <taxon>Bacteria</taxon>
        <taxon>Pseudomonadati</taxon>
        <taxon>Bacteroidota</taxon>
        <taxon>Bacteroidia</taxon>
        <taxon>Bacteroidales</taxon>
        <taxon>Bacteroidaceae</taxon>
        <taxon>Bacteroides</taxon>
    </lineage>
</organism>
<keyword evidence="2" id="KW-0732">Signal</keyword>
<dbReference type="InterPro" id="IPR006665">
    <property type="entry name" value="OmpA-like"/>
</dbReference>
<evidence type="ECO:0000256" key="2">
    <source>
        <dbReference type="SAM" id="SignalP"/>
    </source>
</evidence>
<proteinExistence type="predicted"/>
<dbReference type="RefSeq" id="WP_258981494.1">
    <property type="nucleotide sequence ID" value="NZ_JARZAK010000002.1"/>
</dbReference>
<reference evidence="4 5" key="1">
    <citation type="submission" date="2023-04" db="EMBL/GenBank/DDBJ databases">
        <title>Bacteroides pacosi sp. nov., isolated from the fecal material of an alpaca.</title>
        <authorList>
            <person name="Miller S."/>
            <person name="Hendry M."/>
            <person name="King J."/>
            <person name="Sankaranarayanan K."/>
            <person name="Lawson P.A."/>
        </authorList>
    </citation>
    <scope>NUCLEOTIDE SEQUENCE [LARGE SCALE GENOMIC DNA]</scope>
    <source>
        <strain evidence="4 5">A2-P53</strain>
    </source>
</reference>